<dbReference type="AlphaFoldDB" id="A0A653UM64"/>
<evidence type="ECO:0000313" key="2">
    <source>
        <dbReference type="Proteomes" id="UP000433089"/>
    </source>
</evidence>
<evidence type="ECO:0000313" key="1">
    <source>
        <dbReference type="EMBL" id="VXB94518.1"/>
    </source>
</evidence>
<protein>
    <submittedName>
        <fullName evidence="1">ATPase</fullName>
    </submittedName>
</protein>
<dbReference type="EMBL" id="CABWLH010000009">
    <property type="protein sequence ID" value="VXB94518.1"/>
    <property type="molecule type" value="Genomic_DNA"/>
</dbReference>
<accession>A0A653UM64</accession>
<dbReference type="InterPro" id="IPR027417">
    <property type="entry name" value="P-loop_NTPase"/>
</dbReference>
<dbReference type="Gene3D" id="3.40.50.300">
    <property type="entry name" value="P-loop containing nucleotide triphosphate hydrolases"/>
    <property type="match status" value="1"/>
</dbReference>
<gene>
    <name evidence="1" type="ORF">BACI348_41942</name>
</gene>
<sequence length="644" mass="74760">MSTRTWNTDLVGVLDNYEKLDSQYRDSIFINKHNSLQMNIRIISQGAASFPNVKTVTCFNSALENWGFNDDLQMTDEERKKKLKNWLEDKLFIFNVERRLIYNTQQDGVYRQQEVYNAINVRIIHKLPSFTNDLNLIPIPIFSSKSHEYTFDEFFFKLSNGKFIGRVENISHEPEDTPSLIIWKEEGADEFKIFGEFVQHQYAYGGFNLKEKEGIKESVLKREIADECYYGEFCPDLLFMPLEKYLTLTEEIEKDEKTITPEPIEVVKEQLNETITPKEITILEKEEDFLKQFMKITKEWGLQYSEEDLVNFHTAMKISSLVILAGMSGTGKSKLVETYGYSLGLKDNLTIIPVSPSWTSDSDLIGFADTLNMVYRPGDSGLINTLIKAERSEKDELFIICFDEMNLARVEHYFSQFLSILEMSKGKRVLRLYNDDLESRLYNSAQFPPTISIGDNVLFVGTVNIDESTYHFSDKVLDRANVLSLEVLPFSGMREISEEKKRARTDEIKLSTYNSFRDQGTDLKLNDDELDFLWDLHNLFQITNKQLGVGPRIVKQIDMYIKNLPNMSSITRGDAFDIQIVQRILTKIRGTGEQLKNLLIETNTKEKSGIIELFDKYEHVSRFYKSREIISQKVEEINYNGYSI</sequence>
<dbReference type="Proteomes" id="UP000433089">
    <property type="component" value="Unassembled WGS sequence"/>
</dbReference>
<dbReference type="SUPFAM" id="SSF52540">
    <property type="entry name" value="P-loop containing nucleoside triphosphate hydrolases"/>
    <property type="match status" value="1"/>
</dbReference>
<name>A0A653UM64_BACAB</name>
<reference evidence="1 2" key="1">
    <citation type="submission" date="2019-10" db="EMBL/GenBank/DDBJ databases">
        <authorList>
            <person name="Karimi E."/>
        </authorList>
    </citation>
    <scope>NUCLEOTIDE SEQUENCE [LARGE SCALE GENOMIC DNA]</scope>
    <source>
        <strain evidence="1">Bacillus sp. 348</strain>
    </source>
</reference>
<dbReference type="RefSeq" id="WP_159159882.1">
    <property type="nucleotide sequence ID" value="NZ_CP054136.1"/>
</dbReference>
<proteinExistence type="predicted"/>
<organism evidence="1 2">
    <name type="scientific">Bacillus altitudinis</name>
    <dbReference type="NCBI Taxonomy" id="293387"/>
    <lineage>
        <taxon>Bacteria</taxon>
        <taxon>Bacillati</taxon>
        <taxon>Bacillota</taxon>
        <taxon>Bacilli</taxon>
        <taxon>Bacillales</taxon>
        <taxon>Bacillaceae</taxon>
        <taxon>Bacillus</taxon>
    </lineage>
</organism>